<feature type="compositionally biased region" description="Low complexity" evidence="1">
    <location>
        <begin position="246"/>
        <end position="268"/>
    </location>
</feature>
<evidence type="ECO:0000313" key="3">
    <source>
        <dbReference type="Proteomes" id="UP000777438"/>
    </source>
</evidence>
<feature type="region of interest" description="Disordered" evidence="1">
    <location>
        <begin position="193"/>
        <end position="271"/>
    </location>
</feature>
<comment type="caution">
    <text evidence="2">The sequence shown here is derived from an EMBL/GenBank/DDBJ whole genome shotgun (WGS) entry which is preliminary data.</text>
</comment>
<dbReference type="GO" id="GO:0006355">
    <property type="term" value="P:regulation of DNA-templated transcription"/>
    <property type="evidence" value="ECO:0007669"/>
    <property type="project" value="InterPro"/>
</dbReference>
<dbReference type="InterPro" id="IPR018554">
    <property type="entry name" value="FRQ"/>
</dbReference>
<feature type="compositionally biased region" description="Polar residues" evidence="1">
    <location>
        <begin position="110"/>
        <end position="121"/>
    </location>
</feature>
<evidence type="ECO:0000256" key="1">
    <source>
        <dbReference type="SAM" id="MobiDB-lite"/>
    </source>
</evidence>
<accession>A0A9P8VXV2</accession>
<dbReference type="Proteomes" id="UP000777438">
    <property type="component" value="Unassembled WGS sequence"/>
</dbReference>
<feature type="compositionally biased region" description="Polar residues" evidence="1">
    <location>
        <begin position="55"/>
        <end position="75"/>
    </location>
</feature>
<proteinExistence type="predicted"/>
<dbReference type="EMBL" id="JAGPYM010000023">
    <property type="protein sequence ID" value="KAH6883437.1"/>
    <property type="molecule type" value="Genomic_DNA"/>
</dbReference>
<dbReference type="Pfam" id="PF09421">
    <property type="entry name" value="FRQ"/>
    <property type="match status" value="1"/>
</dbReference>
<dbReference type="GO" id="GO:0005737">
    <property type="term" value="C:cytoplasm"/>
    <property type="evidence" value="ECO:0007669"/>
    <property type="project" value="InterPro"/>
</dbReference>
<dbReference type="GO" id="GO:0007623">
    <property type="term" value="P:circadian rhythm"/>
    <property type="evidence" value="ECO:0007669"/>
    <property type="project" value="InterPro"/>
</dbReference>
<feature type="region of interest" description="Disordered" evidence="1">
    <location>
        <begin position="367"/>
        <end position="429"/>
    </location>
</feature>
<evidence type="ECO:0000313" key="2">
    <source>
        <dbReference type="EMBL" id="KAH6883437.1"/>
    </source>
</evidence>
<feature type="compositionally biased region" description="Acidic residues" evidence="1">
    <location>
        <begin position="885"/>
        <end position="896"/>
    </location>
</feature>
<feature type="region of interest" description="Disordered" evidence="1">
    <location>
        <begin position="506"/>
        <end position="570"/>
    </location>
</feature>
<feature type="compositionally biased region" description="Polar residues" evidence="1">
    <location>
        <begin position="1"/>
        <end position="10"/>
    </location>
</feature>
<feature type="compositionally biased region" description="Polar residues" evidence="1">
    <location>
        <begin position="83"/>
        <end position="94"/>
    </location>
</feature>
<dbReference type="GO" id="GO:0005634">
    <property type="term" value="C:nucleus"/>
    <property type="evidence" value="ECO:0007669"/>
    <property type="project" value="InterPro"/>
</dbReference>
<feature type="region of interest" description="Disordered" evidence="1">
    <location>
        <begin position="1"/>
        <end position="133"/>
    </location>
</feature>
<gene>
    <name evidence="2" type="ORF">B0T10DRAFT_531553</name>
</gene>
<sequence>MPSDQSSSHGAQPLLTGHPLPRRASPEKSITLRHHRLAHDASLRFSLGSAPPNANIETFSPRRNSSSDGYETGQSDPKKWFYHSNQNPSTTVDNNIIDIDPPFFQKENDSSNSEKPYSQLASPKLTVAHSSSPAEYRSIINDLTVEIQMLREELKRYKQTGPDTLRKDKLFEIKIHGLPKTKKRELEGTLRDFAASLDGPPDASSSQKKRPLRHDDHIYSRSGFESNQATPSSRSSFRPADSAYASMSTGAKSSSTSLSSPTMSSTKSSKQKVENYLRDISEGLYPCHVIMVDKERKKLVVRRLEQLFTGQIRGLYVPKKKLMRPGGSSVLARVVVDARMGSSAVHGQPTLGTEPTREARILSLEQQSAHPGKKGRSGGHGWASSPNKDHTETGGNGNNTGSGINTFPRMPPPPEQRPTRPSDLAPGRVQIPSENMDYIRHLGLEAPELLPEQQTTQDVHPDAEGWVYLNLLCNLAQLQLVNVTPDFVGSALSEMSTKLQLSPDGRKIRWRGGSEGTKFSSDSSAYNSPKSPSPDDIDDSEKKLKRQKTSRSTGNEFQSGSSRKSAAKCDPQLCAPSETFHYKPLFVQQDTSGGQTVLDETVSSLGHVEDGNPRESGWGLNGSGGPTRRKQRPEGAVIYYSGAPFCADLSGDMSDPSPTTQCLSSNQNQKVSQQSLDFTGSPPRRTTSGSFIHYRPLTDRGQVLHQQSLTNNDSEEMSDIELDLVWVDDQQYMEYQPLAPCGLGGVLSNDRFMVVVATKRPKQNILPSTLESQNGMSNESAERIIRRVMMMSTSPVHGSLKTMPSEEPPPIEIEYLSRRIERLAPVPLPPPAFFFPPFSTDNSTSDEDDHVSADGDDTESSEAHVSRWANPRHSDNYPDGVDLSSGDEDGDDPDESSGDHSM</sequence>
<dbReference type="AlphaFoldDB" id="A0A9P8VXV2"/>
<feature type="region of interest" description="Disordered" evidence="1">
    <location>
        <begin position="834"/>
        <end position="902"/>
    </location>
</feature>
<feature type="region of interest" description="Disordered" evidence="1">
    <location>
        <begin position="651"/>
        <end position="690"/>
    </location>
</feature>
<dbReference type="OrthoDB" id="2536795at2759"/>
<name>A0A9P8VXV2_9HYPO</name>
<organism evidence="2 3">
    <name type="scientific">Thelonectria olida</name>
    <dbReference type="NCBI Taxonomy" id="1576542"/>
    <lineage>
        <taxon>Eukaryota</taxon>
        <taxon>Fungi</taxon>
        <taxon>Dikarya</taxon>
        <taxon>Ascomycota</taxon>
        <taxon>Pezizomycotina</taxon>
        <taxon>Sordariomycetes</taxon>
        <taxon>Hypocreomycetidae</taxon>
        <taxon>Hypocreales</taxon>
        <taxon>Nectriaceae</taxon>
        <taxon>Thelonectria</taxon>
    </lineage>
</organism>
<feature type="region of interest" description="Disordered" evidence="1">
    <location>
        <begin position="606"/>
        <end position="633"/>
    </location>
</feature>
<keyword evidence="3" id="KW-1185">Reference proteome</keyword>
<feature type="compositionally biased region" description="Polar residues" evidence="1">
    <location>
        <begin position="223"/>
        <end position="236"/>
    </location>
</feature>
<feature type="compositionally biased region" description="Low complexity" evidence="1">
    <location>
        <begin position="664"/>
        <end position="675"/>
    </location>
</feature>
<feature type="compositionally biased region" description="Polar residues" evidence="1">
    <location>
        <begin position="517"/>
        <end position="527"/>
    </location>
</feature>
<feature type="compositionally biased region" description="Acidic residues" evidence="1">
    <location>
        <begin position="844"/>
        <end position="860"/>
    </location>
</feature>
<protein>
    <submittedName>
        <fullName evidence="2">Frequency clock protein</fullName>
    </submittedName>
</protein>
<reference evidence="2 3" key="1">
    <citation type="journal article" date="2021" name="Nat. Commun.">
        <title>Genetic determinants of endophytism in the Arabidopsis root mycobiome.</title>
        <authorList>
            <person name="Mesny F."/>
            <person name="Miyauchi S."/>
            <person name="Thiergart T."/>
            <person name="Pickel B."/>
            <person name="Atanasova L."/>
            <person name="Karlsson M."/>
            <person name="Huettel B."/>
            <person name="Barry K.W."/>
            <person name="Haridas S."/>
            <person name="Chen C."/>
            <person name="Bauer D."/>
            <person name="Andreopoulos W."/>
            <person name="Pangilinan J."/>
            <person name="LaButti K."/>
            <person name="Riley R."/>
            <person name="Lipzen A."/>
            <person name="Clum A."/>
            <person name="Drula E."/>
            <person name="Henrissat B."/>
            <person name="Kohler A."/>
            <person name="Grigoriev I.V."/>
            <person name="Martin F.M."/>
            <person name="Hacquard S."/>
        </authorList>
    </citation>
    <scope>NUCLEOTIDE SEQUENCE [LARGE SCALE GENOMIC DNA]</scope>
    <source>
        <strain evidence="2 3">MPI-CAGE-CH-0241</strain>
    </source>
</reference>
<feature type="compositionally biased region" description="Polar residues" evidence="1">
    <location>
        <begin position="550"/>
        <end position="564"/>
    </location>
</feature>